<evidence type="ECO:0000313" key="3">
    <source>
        <dbReference type="Proteomes" id="UP001562357"/>
    </source>
</evidence>
<evidence type="ECO:0000313" key="2">
    <source>
        <dbReference type="EMBL" id="GAB0134811.1"/>
    </source>
</evidence>
<sequence length="106" mass="11448">MKFIPVALFYFAAEALAGRIQYSTGYTTGGVSGNGGIENKAAGTIPDNKDDLVINNMGTWSNNEFNAKRNARSQVIIVSRVTKVQTKGQAVDANNRAEQIVNARIK</sequence>
<keyword evidence="1" id="KW-0732">Signal</keyword>
<reference evidence="3" key="1">
    <citation type="submission" date="2024-06" db="EMBL/GenBank/DDBJ databases">
        <title>Draft Genome Sequences of Epichloe bromicola Strains Isolated from Elymus ciliaris.</title>
        <authorList>
            <consortium name="Epichloe bromicola genome sequencing consortium"/>
            <person name="Miura A."/>
            <person name="Imano S."/>
            <person name="Ashida A."/>
            <person name="Sato I."/>
            <person name="Chiba S."/>
            <person name="Tanaka A."/>
            <person name="Camagna M."/>
            <person name="Takemoto D."/>
        </authorList>
    </citation>
    <scope>NUCLEOTIDE SEQUENCE [LARGE SCALE GENOMIC DNA]</scope>
    <source>
        <strain evidence="3">DP</strain>
    </source>
</reference>
<dbReference type="EMBL" id="BAAFGZ010000095">
    <property type="protein sequence ID" value="GAB0134811.1"/>
    <property type="molecule type" value="Genomic_DNA"/>
</dbReference>
<protein>
    <submittedName>
        <fullName evidence="2">Uncharacterized protein</fullName>
    </submittedName>
</protein>
<name>A0ABQ0CN10_9HYPO</name>
<keyword evidence="3" id="KW-1185">Reference proteome</keyword>
<gene>
    <name evidence="2" type="primary">g3167</name>
    <name evidence="2" type="ORF">EsDP_00003167</name>
</gene>
<proteinExistence type="predicted"/>
<dbReference type="Proteomes" id="UP001562357">
    <property type="component" value="Unassembled WGS sequence"/>
</dbReference>
<accession>A0ABQ0CN10</accession>
<evidence type="ECO:0000256" key="1">
    <source>
        <dbReference type="SAM" id="SignalP"/>
    </source>
</evidence>
<feature type="chain" id="PRO_5047517176" evidence="1">
    <location>
        <begin position="18"/>
        <end position="106"/>
    </location>
</feature>
<comment type="caution">
    <text evidence="2">The sequence shown here is derived from an EMBL/GenBank/DDBJ whole genome shotgun (WGS) entry which is preliminary data.</text>
</comment>
<organism evidence="2 3">
    <name type="scientific">Epichloe bromicola</name>
    <dbReference type="NCBI Taxonomy" id="79588"/>
    <lineage>
        <taxon>Eukaryota</taxon>
        <taxon>Fungi</taxon>
        <taxon>Dikarya</taxon>
        <taxon>Ascomycota</taxon>
        <taxon>Pezizomycotina</taxon>
        <taxon>Sordariomycetes</taxon>
        <taxon>Hypocreomycetidae</taxon>
        <taxon>Hypocreales</taxon>
        <taxon>Clavicipitaceae</taxon>
        <taxon>Epichloe</taxon>
    </lineage>
</organism>
<feature type="signal peptide" evidence="1">
    <location>
        <begin position="1"/>
        <end position="17"/>
    </location>
</feature>